<feature type="compositionally biased region" description="Basic residues" evidence="1">
    <location>
        <begin position="31"/>
        <end position="41"/>
    </location>
</feature>
<feature type="non-terminal residue" evidence="2">
    <location>
        <position position="63"/>
    </location>
</feature>
<evidence type="ECO:0000313" key="2">
    <source>
        <dbReference type="EMBL" id="MCD9644729.1"/>
    </source>
</evidence>
<organism evidence="2 3">
    <name type="scientific">Datura stramonium</name>
    <name type="common">Jimsonweed</name>
    <name type="synonym">Common thornapple</name>
    <dbReference type="NCBI Taxonomy" id="4076"/>
    <lineage>
        <taxon>Eukaryota</taxon>
        <taxon>Viridiplantae</taxon>
        <taxon>Streptophyta</taxon>
        <taxon>Embryophyta</taxon>
        <taxon>Tracheophyta</taxon>
        <taxon>Spermatophyta</taxon>
        <taxon>Magnoliopsida</taxon>
        <taxon>eudicotyledons</taxon>
        <taxon>Gunneridae</taxon>
        <taxon>Pentapetalae</taxon>
        <taxon>asterids</taxon>
        <taxon>lamiids</taxon>
        <taxon>Solanales</taxon>
        <taxon>Solanaceae</taxon>
        <taxon>Solanoideae</taxon>
        <taxon>Datureae</taxon>
        <taxon>Datura</taxon>
    </lineage>
</organism>
<reference evidence="2 3" key="1">
    <citation type="journal article" date="2021" name="BMC Genomics">
        <title>Datura genome reveals duplications of psychoactive alkaloid biosynthetic genes and high mutation rate following tissue culture.</title>
        <authorList>
            <person name="Rajewski A."/>
            <person name="Carter-House D."/>
            <person name="Stajich J."/>
            <person name="Litt A."/>
        </authorList>
    </citation>
    <scope>NUCLEOTIDE SEQUENCE [LARGE SCALE GENOMIC DNA]</scope>
    <source>
        <strain evidence="2">AR-01</strain>
    </source>
</reference>
<accession>A0ABS8VCY2</accession>
<gene>
    <name evidence="2" type="ORF">HAX54_033151</name>
</gene>
<feature type="region of interest" description="Disordered" evidence="1">
    <location>
        <begin position="23"/>
        <end position="47"/>
    </location>
</feature>
<evidence type="ECO:0000313" key="3">
    <source>
        <dbReference type="Proteomes" id="UP000823775"/>
    </source>
</evidence>
<proteinExistence type="predicted"/>
<sequence>MFVRSVRAGGENKVEHVSVLSSVRKAGQTARTKRRVARTSHRREGGASRRIRLEASLCLGLHL</sequence>
<comment type="caution">
    <text evidence="2">The sequence shown here is derived from an EMBL/GenBank/DDBJ whole genome shotgun (WGS) entry which is preliminary data.</text>
</comment>
<dbReference type="Proteomes" id="UP000823775">
    <property type="component" value="Unassembled WGS sequence"/>
</dbReference>
<keyword evidence="3" id="KW-1185">Reference proteome</keyword>
<name>A0ABS8VCY2_DATST</name>
<evidence type="ECO:0000256" key="1">
    <source>
        <dbReference type="SAM" id="MobiDB-lite"/>
    </source>
</evidence>
<dbReference type="EMBL" id="JACEIK010004235">
    <property type="protein sequence ID" value="MCD9644729.1"/>
    <property type="molecule type" value="Genomic_DNA"/>
</dbReference>
<protein>
    <submittedName>
        <fullName evidence="2">Uncharacterized protein</fullName>
    </submittedName>
</protein>